<protein>
    <submittedName>
        <fullName evidence="1">Uncharacterized protein</fullName>
    </submittedName>
</protein>
<dbReference type="Proteomes" id="UP000012429">
    <property type="component" value="Unassembled WGS sequence"/>
</dbReference>
<sequence length="415" mass="46062">MAENMRADHLAVGSVDDQLHDHLLAPARKRRLHRPELSAIDLKLRITLGGVFLGQADRANLRLREDGRRDQFVIRPRRIVLVDGLDEAHGLVDRHRRQLYPISDVTESIDIRNRSARIFVDDDGALLVDRDAGSFQPKIFGVRRTAERQHDGVHRQRLVVLRPHAEAILRLLDALDDIVAENTDALLFHRLMQALAQVLVETRQDFGAAIDQRRLDTEAVEDIGELDGNVAAAGDQDRLRQFFQMEGFVRGYAKLVPRQRRMQVRPAAGRDNDGLGRDGLAGLQKLDGMGVHQFGAGIEDVRLGVIQPLAVEALQPGDFLILRLDQLIPVETAFADRPAEAGSILEMLAVLRGIDEELLRHTAANDAGPAIAIFLGNADLLAERSGDARAAYAAGAAANDEKVEIKRRHGRLLWT</sequence>
<comment type="caution">
    <text evidence="1">The sequence shown here is derived from an EMBL/GenBank/DDBJ whole genome shotgun (WGS) entry which is preliminary data.</text>
</comment>
<keyword evidence="2" id="KW-1185">Reference proteome</keyword>
<dbReference type="AlphaFoldDB" id="N6V5W9"/>
<dbReference type="EMBL" id="AQHN01000010">
    <property type="protein sequence ID" value="ENN89245.1"/>
    <property type="molecule type" value="Genomic_DNA"/>
</dbReference>
<evidence type="ECO:0000313" key="2">
    <source>
        <dbReference type="Proteomes" id="UP000012429"/>
    </source>
</evidence>
<name>N6V5W9_9HYPH</name>
<accession>N6V5W9</accession>
<proteinExistence type="predicted"/>
<evidence type="ECO:0000313" key="1">
    <source>
        <dbReference type="EMBL" id="ENN89245.1"/>
    </source>
</evidence>
<gene>
    <name evidence="1" type="ORF">RHSP_51766</name>
</gene>
<organism evidence="1 2">
    <name type="scientific">Rhizobium freirei PRF 81</name>
    <dbReference type="NCBI Taxonomy" id="363754"/>
    <lineage>
        <taxon>Bacteria</taxon>
        <taxon>Pseudomonadati</taxon>
        <taxon>Pseudomonadota</taxon>
        <taxon>Alphaproteobacteria</taxon>
        <taxon>Hyphomicrobiales</taxon>
        <taxon>Rhizobiaceae</taxon>
        <taxon>Rhizobium/Agrobacterium group</taxon>
        <taxon>Rhizobium</taxon>
    </lineage>
</organism>
<reference evidence="1 2" key="1">
    <citation type="journal article" date="2012" name="BMC Genomics">
        <title>Genomic basis of broad host range and environmental adaptability of Rhizobium tropici CIAT 899 and Rhizobium sp. PRF 81 which are used in inoculants for common bean (Phaseolus vulgaris L.).</title>
        <authorList>
            <person name="Ormeno-Orrillo E."/>
            <person name="Menna P."/>
            <person name="Almeida L.G."/>
            <person name="Ollero F.J."/>
            <person name="Nicolas M.F."/>
            <person name="Pains Rodrigues E."/>
            <person name="Shigueyoshi Nakatani A."/>
            <person name="Silva Batista J.S."/>
            <person name="Oliveira Chueire L.M."/>
            <person name="Souza R.C."/>
            <person name="Ribeiro Vasconcelos A.T."/>
            <person name="Megias M."/>
            <person name="Hungria M."/>
            <person name="Martinez-Romero E."/>
        </authorList>
    </citation>
    <scope>NUCLEOTIDE SEQUENCE [LARGE SCALE GENOMIC DNA]</scope>
    <source>
        <strain evidence="1 2">PRF 81</strain>
    </source>
</reference>